<name>A0A934MY54_9GAMM</name>
<dbReference type="SUPFAM" id="SSF53850">
    <property type="entry name" value="Periplasmic binding protein-like II"/>
    <property type="match status" value="1"/>
</dbReference>
<dbReference type="InterPro" id="IPR036390">
    <property type="entry name" value="WH_DNA-bd_sf"/>
</dbReference>
<keyword evidence="2" id="KW-0805">Transcription regulation</keyword>
<proteinExistence type="inferred from homology"/>
<reference evidence="6" key="1">
    <citation type="submission" date="2020-12" db="EMBL/GenBank/DDBJ databases">
        <title>Marinomonas arctica sp. nov., a psychrotolerant bacterium isolated from the Arctic.</title>
        <authorList>
            <person name="Zhang Y."/>
        </authorList>
    </citation>
    <scope>NUCLEOTIDE SEQUENCE</scope>
    <source>
        <strain evidence="6">C1424</strain>
    </source>
</reference>
<dbReference type="CDD" id="cd08422">
    <property type="entry name" value="PBP2_CrgA_like"/>
    <property type="match status" value="1"/>
</dbReference>
<dbReference type="SUPFAM" id="SSF46785">
    <property type="entry name" value="Winged helix' DNA-binding domain"/>
    <property type="match status" value="1"/>
</dbReference>
<protein>
    <submittedName>
        <fullName evidence="6">LysR family transcriptional regulator</fullName>
    </submittedName>
</protein>
<evidence type="ECO:0000256" key="1">
    <source>
        <dbReference type="ARBA" id="ARBA00009437"/>
    </source>
</evidence>
<keyword evidence="4" id="KW-0804">Transcription</keyword>
<evidence type="ECO:0000256" key="3">
    <source>
        <dbReference type="ARBA" id="ARBA00023125"/>
    </source>
</evidence>
<comment type="caution">
    <text evidence="6">The sequence shown here is derived from an EMBL/GenBank/DDBJ whole genome shotgun (WGS) entry which is preliminary data.</text>
</comment>
<keyword evidence="3" id="KW-0238">DNA-binding</keyword>
<dbReference type="GO" id="GO:0003700">
    <property type="term" value="F:DNA-binding transcription factor activity"/>
    <property type="evidence" value="ECO:0007669"/>
    <property type="project" value="InterPro"/>
</dbReference>
<dbReference type="AlphaFoldDB" id="A0A934MY54"/>
<dbReference type="GO" id="GO:0043565">
    <property type="term" value="F:sequence-specific DNA binding"/>
    <property type="evidence" value="ECO:0007669"/>
    <property type="project" value="TreeGrafter"/>
</dbReference>
<comment type="similarity">
    <text evidence="1">Belongs to the LysR transcriptional regulatory family.</text>
</comment>
<dbReference type="InterPro" id="IPR036388">
    <property type="entry name" value="WH-like_DNA-bd_sf"/>
</dbReference>
<evidence type="ECO:0000259" key="5">
    <source>
        <dbReference type="PROSITE" id="PS50931"/>
    </source>
</evidence>
<sequence length="302" mass="34267">MKSLLNHLSHLYLFQEVIRLGSFQAAATQCDLPRSSVSKKIQQLEEHIGQRLIQRSTRKLSLTEAGMSLLQASQPLKKMIEDSQRVMEDLDLTPSGKVKISSSSLIGQNYLLPLFEQLRKQYPNISLELSLSDTYVDLIEEQVDIAIRIGDLPSSSLVARKIGEHRWGWYASPTYLQERNAPIHPDELKDHQCMLFKNNSITLDHWFFKQANGDTKSIKVASQINTDNGQALVEMARLGLGIIMIDPLYVQKEVEAKTLIPVLTDWSNPDTYPINLVCLGRNYRSRATTSIWEALSLVLNFD</sequence>
<dbReference type="Pfam" id="PF00126">
    <property type="entry name" value="HTH_1"/>
    <property type="match status" value="1"/>
</dbReference>
<evidence type="ECO:0000313" key="7">
    <source>
        <dbReference type="Proteomes" id="UP000628710"/>
    </source>
</evidence>
<organism evidence="6 7">
    <name type="scientific">Marinomonas transparens</name>
    <dbReference type="NCBI Taxonomy" id="2795388"/>
    <lineage>
        <taxon>Bacteria</taxon>
        <taxon>Pseudomonadati</taxon>
        <taxon>Pseudomonadota</taxon>
        <taxon>Gammaproteobacteria</taxon>
        <taxon>Oceanospirillales</taxon>
        <taxon>Oceanospirillaceae</taxon>
        <taxon>Marinomonas</taxon>
    </lineage>
</organism>
<dbReference type="InterPro" id="IPR005119">
    <property type="entry name" value="LysR_subst-bd"/>
</dbReference>
<dbReference type="Gene3D" id="3.40.190.290">
    <property type="match status" value="1"/>
</dbReference>
<feature type="domain" description="HTH lysR-type" evidence="5">
    <location>
        <begin position="8"/>
        <end position="63"/>
    </location>
</feature>
<evidence type="ECO:0000313" key="6">
    <source>
        <dbReference type="EMBL" id="MBJ7536095.1"/>
    </source>
</evidence>
<dbReference type="Pfam" id="PF03466">
    <property type="entry name" value="LysR_substrate"/>
    <property type="match status" value="1"/>
</dbReference>
<dbReference type="PANTHER" id="PTHR30537">
    <property type="entry name" value="HTH-TYPE TRANSCRIPTIONAL REGULATOR"/>
    <property type="match status" value="1"/>
</dbReference>
<evidence type="ECO:0000256" key="2">
    <source>
        <dbReference type="ARBA" id="ARBA00023015"/>
    </source>
</evidence>
<evidence type="ECO:0000256" key="4">
    <source>
        <dbReference type="ARBA" id="ARBA00023163"/>
    </source>
</evidence>
<dbReference type="PROSITE" id="PS50931">
    <property type="entry name" value="HTH_LYSR"/>
    <property type="match status" value="1"/>
</dbReference>
<dbReference type="FunFam" id="1.10.10.10:FF:000001">
    <property type="entry name" value="LysR family transcriptional regulator"/>
    <property type="match status" value="1"/>
</dbReference>
<dbReference type="RefSeq" id="WP_199466179.1">
    <property type="nucleotide sequence ID" value="NZ_JAEMNX010000001.1"/>
</dbReference>
<accession>A0A934MY54</accession>
<dbReference type="GO" id="GO:0006351">
    <property type="term" value="P:DNA-templated transcription"/>
    <property type="evidence" value="ECO:0007669"/>
    <property type="project" value="TreeGrafter"/>
</dbReference>
<dbReference type="Proteomes" id="UP000628710">
    <property type="component" value="Unassembled WGS sequence"/>
</dbReference>
<dbReference type="Gene3D" id="1.10.10.10">
    <property type="entry name" value="Winged helix-like DNA-binding domain superfamily/Winged helix DNA-binding domain"/>
    <property type="match status" value="1"/>
</dbReference>
<dbReference type="InterPro" id="IPR000847">
    <property type="entry name" value="LysR_HTH_N"/>
</dbReference>
<gene>
    <name evidence="6" type="ORF">I8J31_00230</name>
</gene>
<dbReference type="EMBL" id="JAEMNX010000001">
    <property type="protein sequence ID" value="MBJ7536095.1"/>
    <property type="molecule type" value="Genomic_DNA"/>
</dbReference>
<dbReference type="InterPro" id="IPR058163">
    <property type="entry name" value="LysR-type_TF_proteobact-type"/>
</dbReference>
<keyword evidence="7" id="KW-1185">Reference proteome</keyword>
<dbReference type="PANTHER" id="PTHR30537:SF5">
    <property type="entry name" value="HTH-TYPE TRANSCRIPTIONAL ACTIVATOR TTDR-RELATED"/>
    <property type="match status" value="1"/>
</dbReference>